<dbReference type="EMBL" id="CDMZ01005831">
    <property type="protein sequence ID" value="CEM54949.1"/>
    <property type="molecule type" value="Genomic_DNA"/>
</dbReference>
<feature type="domain" description="Tyrosine specific protein phosphatases" evidence="2">
    <location>
        <begin position="293"/>
        <end position="349"/>
    </location>
</feature>
<keyword evidence="1" id="KW-0378">Hydrolase</keyword>
<dbReference type="Gene3D" id="3.90.190.10">
    <property type="entry name" value="Protein tyrosine phosphatase superfamily"/>
    <property type="match status" value="1"/>
</dbReference>
<name>A0A0G4ICY8_9ALVE</name>
<dbReference type="SUPFAM" id="SSF52799">
    <property type="entry name" value="(Phosphotyrosine protein) phosphatases II"/>
    <property type="match status" value="1"/>
</dbReference>
<dbReference type="InterPro" id="IPR016130">
    <property type="entry name" value="Tyr_Pase_AS"/>
</dbReference>
<dbReference type="InterPro" id="IPR057023">
    <property type="entry name" value="PTP-SAK"/>
</dbReference>
<dbReference type="PROSITE" id="PS00383">
    <property type="entry name" value="TYR_PHOSPHATASE_1"/>
    <property type="match status" value="1"/>
</dbReference>
<dbReference type="SUPFAM" id="SSF81923">
    <property type="entry name" value="Double Clp-N motif"/>
    <property type="match status" value="1"/>
</dbReference>
<dbReference type="Pfam" id="PF02861">
    <property type="entry name" value="Clp_N"/>
    <property type="match status" value="1"/>
</dbReference>
<proteinExistence type="predicted"/>
<protein>
    <recommendedName>
        <fullName evidence="2">Tyrosine specific protein phosphatases domain-containing protein</fullName>
    </recommendedName>
</protein>
<evidence type="ECO:0000256" key="1">
    <source>
        <dbReference type="ARBA" id="ARBA00022801"/>
    </source>
</evidence>
<sequence length="390" mass="42309">MEHIFTPNASKCYKLCCSIALRNDCLFIGTEHLLLALLKLETDSPSGNRVVGWLKGLDCDIDGLEKKLKELVTLTAKSSDPKRQFSTNLSRAFEIAKHLGTAPEGSGVTSQITTELFLLGILWSASEMPNAAASALKSSCPESVDVFAELKKAMKVDGPEVSANMPPRPTGASQSVHISEVGPENVGAEKQRAVPPFPTILNTDTQTEAFATDVDGTHWVVPGRIMCGSSAGRMRPNELSTLLSAGVDTFVCLQESYTEYGCGDYRRVLGKLSKTKVRCIHCPIPDFGVIADQSLLTLVAELKQLLLTKDAVLYVHCYGGHGRTGTVLTNLLQSLFGISWQNALAHMKRCHKARGCTYSCALLRGKLEDEEQTEQAKRVAGANARSHKTK</sequence>
<dbReference type="Gene3D" id="1.10.1780.10">
    <property type="entry name" value="Clp, N-terminal domain"/>
    <property type="match status" value="1"/>
</dbReference>
<dbReference type="InterPro" id="IPR004176">
    <property type="entry name" value="Clp_R_N"/>
</dbReference>
<dbReference type="VEuPathDB" id="CryptoDB:Cvel_2289"/>
<dbReference type="InterPro" id="IPR029021">
    <property type="entry name" value="Prot-tyrosine_phosphatase-like"/>
</dbReference>
<evidence type="ECO:0000313" key="3">
    <source>
        <dbReference type="EMBL" id="CEM54949.1"/>
    </source>
</evidence>
<dbReference type="InterPro" id="IPR036628">
    <property type="entry name" value="Clp_N_dom_sf"/>
</dbReference>
<reference evidence="3" key="1">
    <citation type="submission" date="2014-11" db="EMBL/GenBank/DDBJ databases">
        <authorList>
            <person name="Otto D Thomas"/>
            <person name="Naeem Raeece"/>
        </authorList>
    </citation>
    <scope>NUCLEOTIDE SEQUENCE</scope>
</reference>
<dbReference type="AlphaFoldDB" id="A0A0G4ICY8"/>
<organism evidence="3">
    <name type="scientific">Chromera velia CCMP2878</name>
    <dbReference type="NCBI Taxonomy" id="1169474"/>
    <lineage>
        <taxon>Eukaryota</taxon>
        <taxon>Sar</taxon>
        <taxon>Alveolata</taxon>
        <taxon>Colpodellida</taxon>
        <taxon>Chromeraceae</taxon>
        <taxon>Chromera</taxon>
    </lineage>
</organism>
<accession>A0A0G4ICY8</accession>
<gene>
    <name evidence="3" type="ORF">Cvel_2289</name>
</gene>
<evidence type="ECO:0000259" key="2">
    <source>
        <dbReference type="PROSITE" id="PS50056"/>
    </source>
</evidence>
<dbReference type="Pfam" id="PF22784">
    <property type="entry name" value="PTP-SAK"/>
    <property type="match status" value="1"/>
</dbReference>
<dbReference type="GO" id="GO:0016791">
    <property type="term" value="F:phosphatase activity"/>
    <property type="evidence" value="ECO:0007669"/>
    <property type="project" value="UniProtKB-ARBA"/>
</dbReference>
<dbReference type="PROSITE" id="PS50056">
    <property type="entry name" value="TYR_PHOSPHATASE_2"/>
    <property type="match status" value="1"/>
</dbReference>
<dbReference type="InterPro" id="IPR000387">
    <property type="entry name" value="Tyr_Pase_dom"/>
</dbReference>